<evidence type="ECO:0000313" key="2">
    <source>
        <dbReference type="Proteomes" id="UP001464891"/>
    </source>
</evidence>
<accession>A0ABV0JCY0</accession>
<evidence type="ECO:0000313" key="1">
    <source>
        <dbReference type="EMBL" id="MEP0819637.1"/>
    </source>
</evidence>
<protein>
    <submittedName>
        <fullName evidence="1">Uncharacterized protein</fullName>
    </submittedName>
</protein>
<dbReference type="EMBL" id="JAMPKM010000015">
    <property type="protein sequence ID" value="MEP0819637.1"/>
    <property type="molecule type" value="Genomic_DNA"/>
</dbReference>
<keyword evidence="2" id="KW-1185">Reference proteome</keyword>
<organism evidence="1 2">
    <name type="scientific">Trichocoleus desertorum GB2-A4</name>
    <dbReference type="NCBI Taxonomy" id="2933944"/>
    <lineage>
        <taxon>Bacteria</taxon>
        <taxon>Bacillati</taxon>
        <taxon>Cyanobacteriota</taxon>
        <taxon>Cyanophyceae</taxon>
        <taxon>Leptolyngbyales</taxon>
        <taxon>Trichocoleusaceae</taxon>
        <taxon>Trichocoleus</taxon>
    </lineage>
</organism>
<gene>
    <name evidence="1" type="ORF">NC998_21285</name>
</gene>
<comment type="caution">
    <text evidence="1">The sequence shown here is derived from an EMBL/GenBank/DDBJ whole genome shotgun (WGS) entry which is preliminary data.</text>
</comment>
<dbReference type="RefSeq" id="WP_190440743.1">
    <property type="nucleotide sequence ID" value="NZ_JAMPKM010000015.1"/>
</dbReference>
<name>A0ABV0JCY0_9CYAN</name>
<sequence length="138" mass="15619">MTTMQKQVALRFQREPLQVSYPPGFTGVKSTHPEEEEFFLSTEPRFLTLDEIQLVQKFIERLGYRQELVFTGAILIDPNDPLLEASHEQINQIEAEANLANTEMAPGGGQRSIRERVYILRERGFLGSGNKVLSPAAE</sequence>
<proteinExistence type="predicted"/>
<dbReference type="Proteomes" id="UP001464891">
    <property type="component" value="Unassembled WGS sequence"/>
</dbReference>
<reference evidence="1 2" key="1">
    <citation type="submission" date="2022-04" db="EMBL/GenBank/DDBJ databases">
        <title>Positive selection, recombination, and allopatry shape intraspecific diversity of widespread and dominant cyanobacteria.</title>
        <authorList>
            <person name="Wei J."/>
            <person name="Shu W."/>
            <person name="Hu C."/>
        </authorList>
    </citation>
    <scope>NUCLEOTIDE SEQUENCE [LARGE SCALE GENOMIC DNA]</scope>
    <source>
        <strain evidence="1 2">GB2-A4</strain>
    </source>
</reference>